<proteinExistence type="inferred from homology"/>
<evidence type="ECO:0000256" key="6">
    <source>
        <dbReference type="ARBA" id="ARBA00022643"/>
    </source>
</evidence>
<feature type="binding site" evidence="11">
    <location>
        <begin position="324"/>
        <end position="328"/>
    </location>
    <ligand>
        <name>FMN</name>
        <dbReference type="ChEBI" id="CHEBI:58210"/>
    </ligand>
</feature>
<dbReference type="Gene3D" id="3.60.150.10">
    <property type="entry name" value="Chorismate synthase AroC"/>
    <property type="match status" value="1"/>
</dbReference>
<dbReference type="RefSeq" id="WP_073709093.1">
    <property type="nucleotide sequence ID" value="NZ_MQSU01000002.1"/>
</dbReference>
<keyword evidence="5 11" id="KW-0285">Flavoprotein</keyword>
<evidence type="ECO:0000313" key="13">
    <source>
        <dbReference type="EMBL" id="OKL49104.1"/>
    </source>
</evidence>
<dbReference type="GO" id="GO:0010181">
    <property type="term" value="F:FMN binding"/>
    <property type="evidence" value="ECO:0007669"/>
    <property type="project" value="TreeGrafter"/>
</dbReference>
<evidence type="ECO:0000256" key="7">
    <source>
        <dbReference type="ARBA" id="ARBA00022827"/>
    </source>
</evidence>
<dbReference type="SUPFAM" id="SSF103263">
    <property type="entry name" value="Chorismate synthase, AroC"/>
    <property type="match status" value="1"/>
</dbReference>
<dbReference type="InterPro" id="IPR000453">
    <property type="entry name" value="Chorismate_synth"/>
</dbReference>
<evidence type="ECO:0000256" key="3">
    <source>
        <dbReference type="ARBA" id="ARBA00013036"/>
    </source>
</evidence>
<evidence type="ECO:0000256" key="12">
    <source>
        <dbReference type="RuleBase" id="RU000605"/>
    </source>
</evidence>
<comment type="cofactor">
    <cofactor evidence="11 12">
        <name>FMNH2</name>
        <dbReference type="ChEBI" id="CHEBI:57618"/>
    </cofactor>
    <text evidence="11 12">Reduced FMN (FMNH(2)).</text>
</comment>
<dbReference type="NCBIfam" id="NF003793">
    <property type="entry name" value="PRK05382.1"/>
    <property type="match status" value="1"/>
</dbReference>
<comment type="catalytic activity">
    <reaction evidence="11 12">
        <text>5-O-(1-carboxyvinyl)-3-phosphoshikimate = chorismate + phosphate</text>
        <dbReference type="Rhea" id="RHEA:21020"/>
        <dbReference type="ChEBI" id="CHEBI:29748"/>
        <dbReference type="ChEBI" id="CHEBI:43474"/>
        <dbReference type="ChEBI" id="CHEBI:57701"/>
        <dbReference type="EC" id="4.2.3.5"/>
    </reaction>
</comment>
<dbReference type="GO" id="GO:0009073">
    <property type="term" value="P:aromatic amino acid family biosynthetic process"/>
    <property type="evidence" value="ECO:0007669"/>
    <property type="project" value="UniProtKB-KW"/>
</dbReference>
<accession>A0A1Q5PNH3</accession>
<comment type="caution">
    <text evidence="13">The sequence shown here is derived from an EMBL/GenBank/DDBJ whole genome shotgun (WGS) entry which is preliminary data.</text>
</comment>
<evidence type="ECO:0000256" key="10">
    <source>
        <dbReference type="ARBA" id="ARBA00023239"/>
    </source>
</evidence>
<keyword evidence="14" id="KW-1185">Reference proteome</keyword>
<organism evidence="13 14">
    <name type="scientific">Boudabousia liubingyangii</name>
    <dbReference type="NCBI Taxonomy" id="1921764"/>
    <lineage>
        <taxon>Bacteria</taxon>
        <taxon>Bacillati</taxon>
        <taxon>Actinomycetota</taxon>
        <taxon>Actinomycetes</taxon>
        <taxon>Actinomycetales</taxon>
        <taxon>Actinomycetaceae</taxon>
        <taxon>Boudabousia</taxon>
    </lineage>
</organism>
<dbReference type="CDD" id="cd07304">
    <property type="entry name" value="Chorismate_synthase"/>
    <property type="match status" value="1"/>
</dbReference>
<dbReference type="NCBIfam" id="TIGR00033">
    <property type="entry name" value="aroC"/>
    <property type="match status" value="1"/>
</dbReference>
<dbReference type="GO" id="GO:0008652">
    <property type="term" value="P:amino acid biosynthetic process"/>
    <property type="evidence" value="ECO:0007669"/>
    <property type="project" value="UniProtKB-KW"/>
</dbReference>
<feature type="binding site" evidence="11">
    <location>
        <position position="40"/>
    </location>
    <ligand>
        <name>NADP(+)</name>
        <dbReference type="ChEBI" id="CHEBI:58349"/>
    </ligand>
</feature>
<keyword evidence="10 11" id="KW-0456">Lyase</keyword>
<evidence type="ECO:0000256" key="4">
    <source>
        <dbReference type="ARBA" id="ARBA00022605"/>
    </source>
</evidence>
<dbReference type="InterPro" id="IPR035904">
    <property type="entry name" value="Chorismate_synth_AroC_sf"/>
</dbReference>
<evidence type="ECO:0000256" key="2">
    <source>
        <dbReference type="ARBA" id="ARBA00008014"/>
    </source>
</evidence>
<dbReference type="Proteomes" id="UP000186785">
    <property type="component" value="Unassembled WGS sequence"/>
</dbReference>
<dbReference type="PROSITE" id="PS00789">
    <property type="entry name" value="CHORISMATE_SYNTHASE_3"/>
    <property type="match status" value="1"/>
</dbReference>
<dbReference type="PROSITE" id="PS00788">
    <property type="entry name" value="CHORISMATE_SYNTHASE_2"/>
    <property type="match status" value="1"/>
</dbReference>
<keyword evidence="4 11" id="KW-0028">Amino-acid biosynthesis</keyword>
<dbReference type="EMBL" id="MQSV01000002">
    <property type="protein sequence ID" value="OKL49104.1"/>
    <property type="molecule type" value="Genomic_DNA"/>
</dbReference>
<sequence>MLRWLTAGESHGPALVGMIDGVPAGLKLQSKDFEAELHRRRQGAGRGARQAFEKDRLEILGGIRHGVTTGAPIALLIHNSEWPKWTDVMSADPVDPQALKIDAGTGDEREIARNRPLTRPRPGHADLPGAIKYQQQDARNILERASARETAARVALGTVAKAILEQSCGIKLVSHLRSLGAVTSQAAEPIPADAPALDASPVRCLDPQTEAEMLAHLDELKKAGDTCGGVVETLAYGVPIGLGSHVQHDRRLDAAIAAEIMSIQAVKAVEIGDGMEAARRPGSQAQDEIVRDADGNWQRVSNHAGGIEGGISNGQPIVVRAAVKPISTVPKALRSIDWATGEESRANHQRSDVCAAVPAAVICESVLALVLAGFLLERAGGDTISQIKANLERLNAGDDRA</sequence>
<gene>
    <name evidence="11" type="primary">aroC</name>
    <name evidence="13" type="ORF">BSR29_04530</name>
</gene>
<evidence type="ECO:0000256" key="11">
    <source>
        <dbReference type="HAMAP-Rule" id="MF_00300"/>
    </source>
</evidence>
<dbReference type="Pfam" id="PF01264">
    <property type="entry name" value="Chorismate_synt"/>
    <property type="match status" value="1"/>
</dbReference>
<dbReference type="PIRSF" id="PIRSF001456">
    <property type="entry name" value="Chorismate_synth"/>
    <property type="match status" value="1"/>
</dbReference>
<evidence type="ECO:0000256" key="5">
    <source>
        <dbReference type="ARBA" id="ARBA00022630"/>
    </source>
</evidence>
<keyword evidence="9 11" id="KW-0057">Aromatic amino acid biosynthesis</keyword>
<name>A0A1Q5PNH3_9ACTO</name>
<dbReference type="PROSITE" id="PS00787">
    <property type="entry name" value="CHORISMATE_SYNTHASE_1"/>
    <property type="match status" value="1"/>
</dbReference>
<dbReference type="OrthoDB" id="9771806at2"/>
<dbReference type="GO" id="GO:0004107">
    <property type="term" value="F:chorismate synthase activity"/>
    <property type="evidence" value="ECO:0007669"/>
    <property type="project" value="UniProtKB-UniRule"/>
</dbReference>
<feature type="binding site" evidence="11">
    <location>
        <position position="46"/>
    </location>
    <ligand>
        <name>NADP(+)</name>
        <dbReference type="ChEBI" id="CHEBI:58349"/>
    </ligand>
</feature>
<comment type="subunit">
    <text evidence="11">Homotetramer.</text>
</comment>
<comment type="similarity">
    <text evidence="2 11 12">Belongs to the chorismate synthase family.</text>
</comment>
<evidence type="ECO:0000256" key="1">
    <source>
        <dbReference type="ARBA" id="ARBA00005044"/>
    </source>
</evidence>
<feature type="binding site" evidence="11">
    <location>
        <begin position="264"/>
        <end position="265"/>
    </location>
    <ligand>
        <name>FMN</name>
        <dbReference type="ChEBI" id="CHEBI:58210"/>
    </ligand>
</feature>
<feature type="binding site" evidence="11">
    <location>
        <position position="350"/>
    </location>
    <ligand>
        <name>FMN</name>
        <dbReference type="ChEBI" id="CHEBI:58210"/>
    </ligand>
</feature>
<dbReference type="HAMAP" id="MF_00300">
    <property type="entry name" value="Chorismate_synth"/>
    <property type="match status" value="1"/>
</dbReference>
<dbReference type="AlphaFoldDB" id="A0A1Q5PNH3"/>
<dbReference type="GO" id="GO:0009423">
    <property type="term" value="P:chorismate biosynthetic process"/>
    <property type="evidence" value="ECO:0007669"/>
    <property type="project" value="UniProtKB-UniRule"/>
</dbReference>
<dbReference type="FunFam" id="3.60.150.10:FF:000002">
    <property type="entry name" value="Chorismate synthase"/>
    <property type="match status" value="1"/>
</dbReference>
<keyword evidence="6 11" id="KW-0288">FMN</keyword>
<evidence type="ECO:0000256" key="8">
    <source>
        <dbReference type="ARBA" id="ARBA00022857"/>
    </source>
</evidence>
<reference evidence="13 14" key="1">
    <citation type="submission" date="2016-11" db="EMBL/GenBank/DDBJ databases">
        <title>Actinomyces gypaetusis sp. nov. isolated from the vulture Gypaetus barbatus in Qinghai Tibet Plateau China.</title>
        <authorList>
            <person name="Meng X."/>
        </authorList>
    </citation>
    <scope>NUCLEOTIDE SEQUENCE [LARGE SCALE GENOMIC DNA]</scope>
    <source>
        <strain evidence="13 14">VUL4_2</strain>
    </source>
</reference>
<dbReference type="PANTHER" id="PTHR21085:SF0">
    <property type="entry name" value="CHORISMATE SYNTHASE"/>
    <property type="match status" value="1"/>
</dbReference>
<dbReference type="UniPathway" id="UPA00053">
    <property type="reaction ID" value="UER00090"/>
</dbReference>
<feature type="binding site" evidence="11">
    <location>
        <position position="309"/>
    </location>
    <ligand>
        <name>FMN</name>
        <dbReference type="ChEBI" id="CHEBI:58210"/>
    </ligand>
</feature>
<dbReference type="EC" id="4.2.3.5" evidence="3 11"/>
<evidence type="ECO:0000313" key="14">
    <source>
        <dbReference type="Proteomes" id="UP000186785"/>
    </source>
</evidence>
<evidence type="ECO:0000256" key="9">
    <source>
        <dbReference type="ARBA" id="ARBA00023141"/>
    </source>
</evidence>
<protein>
    <recommendedName>
        <fullName evidence="3 11">Chorismate synthase</fullName>
        <shortName evidence="11">CS</shortName>
        <ecNumber evidence="3 11">4.2.3.5</ecNumber>
    </recommendedName>
    <alternativeName>
        <fullName evidence="11">5-enolpyruvylshikimate-3-phosphate phospholyase</fullName>
    </alternativeName>
</protein>
<dbReference type="STRING" id="1921764.BSR28_04095"/>
<dbReference type="GO" id="GO:0005829">
    <property type="term" value="C:cytosol"/>
    <property type="evidence" value="ECO:0007669"/>
    <property type="project" value="TreeGrafter"/>
</dbReference>
<dbReference type="InterPro" id="IPR020541">
    <property type="entry name" value="Chorismate_synthase_CS"/>
</dbReference>
<feature type="binding site" evidence="11">
    <location>
        <begin position="144"/>
        <end position="146"/>
    </location>
    <ligand>
        <name>FMN</name>
        <dbReference type="ChEBI" id="CHEBI:58210"/>
    </ligand>
</feature>
<keyword evidence="8 11" id="KW-0521">NADP</keyword>
<keyword evidence="7 11" id="KW-0274">FAD</keyword>
<comment type="function">
    <text evidence="11">Catalyzes the anti-1,4-elimination of the C-3 phosphate and the C-6 proR hydrogen from 5-enolpyruvylshikimate-3-phosphate (EPSP) to yield chorismate, which is the branch point compound that serves as the starting substrate for the three terminal pathways of aromatic amino acid biosynthesis. This reaction introduces a second double bond into the aromatic ring system.</text>
</comment>
<comment type="pathway">
    <text evidence="1 11 12">Metabolic intermediate biosynthesis; chorismate biosynthesis; chorismate from D-erythrose 4-phosphate and phosphoenolpyruvate: step 7/7.</text>
</comment>
<dbReference type="PANTHER" id="PTHR21085">
    <property type="entry name" value="CHORISMATE SYNTHASE"/>
    <property type="match status" value="1"/>
</dbReference>